<keyword evidence="5 6" id="KW-0472">Membrane</keyword>
<dbReference type="Gene3D" id="1.20.1250.20">
    <property type="entry name" value="MFS general substrate transporter like domains"/>
    <property type="match status" value="1"/>
</dbReference>
<feature type="transmembrane region" description="Helical" evidence="6">
    <location>
        <begin position="159"/>
        <end position="181"/>
    </location>
</feature>
<evidence type="ECO:0000256" key="5">
    <source>
        <dbReference type="ARBA" id="ARBA00023136"/>
    </source>
</evidence>
<organism evidence="7 8">
    <name type="scientific">Panagrolaimus davidi</name>
    <dbReference type="NCBI Taxonomy" id="227884"/>
    <lineage>
        <taxon>Eukaryota</taxon>
        <taxon>Metazoa</taxon>
        <taxon>Ecdysozoa</taxon>
        <taxon>Nematoda</taxon>
        <taxon>Chromadorea</taxon>
        <taxon>Rhabditida</taxon>
        <taxon>Tylenchina</taxon>
        <taxon>Panagrolaimomorpha</taxon>
        <taxon>Panagrolaimoidea</taxon>
        <taxon>Panagrolaimidae</taxon>
        <taxon>Panagrolaimus</taxon>
    </lineage>
</organism>
<dbReference type="InterPro" id="IPR011701">
    <property type="entry name" value="MFS"/>
</dbReference>
<reference evidence="8" key="1">
    <citation type="submission" date="2022-11" db="UniProtKB">
        <authorList>
            <consortium name="WormBaseParasite"/>
        </authorList>
    </citation>
    <scope>IDENTIFICATION</scope>
</reference>
<evidence type="ECO:0000256" key="4">
    <source>
        <dbReference type="ARBA" id="ARBA00022989"/>
    </source>
</evidence>
<comment type="subcellular location">
    <subcellularLocation>
        <location evidence="1">Endomembrane system</location>
        <topology evidence="1">Multi-pass membrane protein</topology>
    </subcellularLocation>
</comment>
<accession>A0A914PFN1</accession>
<keyword evidence="3 6" id="KW-0812">Transmembrane</keyword>
<keyword evidence="2" id="KW-0813">Transport</keyword>
<feature type="transmembrane region" description="Helical" evidence="6">
    <location>
        <begin position="65"/>
        <end position="84"/>
    </location>
</feature>
<evidence type="ECO:0000256" key="6">
    <source>
        <dbReference type="SAM" id="Phobius"/>
    </source>
</evidence>
<dbReference type="GO" id="GO:0012505">
    <property type="term" value="C:endomembrane system"/>
    <property type="evidence" value="ECO:0007669"/>
    <property type="project" value="UniProtKB-SubCell"/>
</dbReference>
<feature type="transmembrane region" description="Helical" evidence="6">
    <location>
        <begin position="270"/>
        <end position="288"/>
    </location>
</feature>
<dbReference type="SUPFAM" id="SSF103473">
    <property type="entry name" value="MFS general substrate transporter"/>
    <property type="match status" value="1"/>
</dbReference>
<name>A0A914PFN1_9BILA</name>
<feature type="transmembrane region" description="Helical" evidence="6">
    <location>
        <begin position="390"/>
        <end position="409"/>
    </location>
</feature>
<dbReference type="PANTHER" id="PTHR23510">
    <property type="entry name" value="INNER MEMBRANE TRANSPORT PROTEIN YAJR"/>
    <property type="match status" value="1"/>
</dbReference>
<sequence>MGNPKQKPSDKKSIISIDYDEPQTDWRSIYVAAALSFVGSAQFSLYFSALWPYLQILDSTSTEQFFGYIVAIYSVGQIISSPTFGYWSNAIKQVRIPLYVGLFLMFLGNALYIALELATFPKKYLMFICRFITGAGSGNVTLLRTYASTASTFKDRPRAIAFVTCGQALGMTCGPALQLIFTPLGYPGFQLFHTLTINLYTAPAYLACAMNVFGAIALKFLFKENYAGIIEPSPSSSPAKPTMATSAIASLPMYDITAVLVCYCTRFTQMFINTNLETIGSAFSMMMFNFSETKAVTYTAAAQGCVGIFTFLTYFAYIGLKLETYISSRKACMLSLVMLIIFHLVTYSWPFIPGHVEIHNSSSVIAAELRVGCNTDKFSWCEELAPVNVYLYYAAYIIVIGFAFPIMNITVTTLFSKILGPRRQGTQQGIFQVSGGVARMIGPIAVSMLYTEFGPRMAWNMEIFVIGATLLAWCFFYRRMIPLQIPSIDPEICVMPTGGTKIVPNTPKPRTMSSTSASNE</sequence>
<dbReference type="GO" id="GO:0022857">
    <property type="term" value="F:transmembrane transporter activity"/>
    <property type="evidence" value="ECO:0007669"/>
    <property type="project" value="InterPro"/>
</dbReference>
<dbReference type="AlphaFoldDB" id="A0A914PFN1"/>
<dbReference type="CDD" id="cd17326">
    <property type="entry name" value="MFS_MFSD8"/>
    <property type="match status" value="1"/>
</dbReference>
<evidence type="ECO:0000256" key="2">
    <source>
        <dbReference type="ARBA" id="ARBA00022448"/>
    </source>
</evidence>
<dbReference type="InterPro" id="IPR036259">
    <property type="entry name" value="MFS_trans_sf"/>
</dbReference>
<dbReference type="GO" id="GO:0005765">
    <property type="term" value="C:lysosomal membrane"/>
    <property type="evidence" value="ECO:0007669"/>
    <property type="project" value="TreeGrafter"/>
</dbReference>
<feature type="transmembrane region" description="Helical" evidence="6">
    <location>
        <begin position="127"/>
        <end position="147"/>
    </location>
</feature>
<evidence type="ECO:0000313" key="8">
    <source>
        <dbReference type="WBParaSite" id="PDA_v2.g1438.t1"/>
    </source>
</evidence>
<feature type="transmembrane region" description="Helical" evidence="6">
    <location>
        <begin position="332"/>
        <end position="352"/>
    </location>
</feature>
<dbReference type="PANTHER" id="PTHR23510:SF3">
    <property type="entry name" value="MAJOR FACILITATOR SUPERFAMILY DOMAIN-CONTAINING PROTEIN 8"/>
    <property type="match status" value="1"/>
</dbReference>
<evidence type="ECO:0000256" key="1">
    <source>
        <dbReference type="ARBA" id="ARBA00004127"/>
    </source>
</evidence>
<protein>
    <submittedName>
        <fullName evidence="8">Major facilitator superfamily (MFS) profile domain-containing protein</fullName>
    </submittedName>
</protein>
<dbReference type="InterPro" id="IPR051068">
    <property type="entry name" value="MFS_Domain-Containing_Protein"/>
</dbReference>
<dbReference type="Proteomes" id="UP000887578">
    <property type="component" value="Unplaced"/>
</dbReference>
<feature type="transmembrane region" description="Helical" evidence="6">
    <location>
        <begin position="29"/>
        <end position="53"/>
    </location>
</feature>
<feature type="transmembrane region" description="Helical" evidence="6">
    <location>
        <begin position="300"/>
        <end position="320"/>
    </location>
</feature>
<evidence type="ECO:0000313" key="7">
    <source>
        <dbReference type="Proteomes" id="UP000887578"/>
    </source>
</evidence>
<evidence type="ECO:0000256" key="3">
    <source>
        <dbReference type="ARBA" id="ARBA00022692"/>
    </source>
</evidence>
<dbReference type="WBParaSite" id="PDA_v2.g1438.t1">
    <property type="protein sequence ID" value="PDA_v2.g1438.t1"/>
    <property type="gene ID" value="PDA_v2.g1438"/>
</dbReference>
<keyword evidence="4 6" id="KW-1133">Transmembrane helix</keyword>
<proteinExistence type="predicted"/>
<feature type="transmembrane region" description="Helical" evidence="6">
    <location>
        <begin position="96"/>
        <end position="115"/>
    </location>
</feature>
<dbReference type="Pfam" id="PF07690">
    <property type="entry name" value="MFS_1"/>
    <property type="match status" value="2"/>
</dbReference>
<keyword evidence="7" id="KW-1185">Reference proteome</keyword>
<feature type="transmembrane region" description="Helical" evidence="6">
    <location>
        <begin position="202"/>
        <end position="222"/>
    </location>
</feature>
<feature type="transmembrane region" description="Helical" evidence="6">
    <location>
        <begin position="457"/>
        <end position="477"/>
    </location>
</feature>
<feature type="transmembrane region" description="Helical" evidence="6">
    <location>
        <begin position="430"/>
        <end position="451"/>
    </location>
</feature>